<comment type="caution">
    <text evidence="8">The sequence shown here is derived from an EMBL/GenBank/DDBJ whole genome shotgun (WGS) entry which is preliminary data.</text>
</comment>
<accession>A0A2N1N4S6</accession>
<sequence length="171" mass="19688">MWEISSGQTPFNNYEHDYNLAMKIVNGMRPKIGSGIPSKYKELMKQCWDADPLKRPDANTLNVEIQKMMKVIYSNDNANEFNTLEYNNSSQISSSSSNLSSSSELHSLSTSKLHQFENLPEPRNATEEEQEAFHSQPYDFDIPNNSKYIEDLNSSKDQEELIKDLNRLELD</sequence>
<reference evidence="8 9" key="1">
    <citation type="submission" date="2016-04" db="EMBL/GenBank/DDBJ databases">
        <title>Genome analyses suggest a sexual origin of heterokaryosis in a supposedly ancient asexual fungus.</title>
        <authorList>
            <person name="Ropars J."/>
            <person name="Sedzielewska K."/>
            <person name="Noel J."/>
            <person name="Charron P."/>
            <person name="Farinelli L."/>
            <person name="Marton T."/>
            <person name="Kruger M."/>
            <person name="Pelin A."/>
            <person name="Brachmann A."/>
            <person name="Corradi N."/>
        </authorList>
    </citation>
    <scope>NUCLEOTIDE SEQUENCE [LARGE SCALE GENOMIC DNA]</scope>
    <source>
        <strain evidence="8 9">C2</strain>
    </source>
</reference>
<keyword evidence="5" id="KW-0067">ATP-binding</keyword>
<evidence type="ECO:0000313" key="9">
    <source>
        <dbReference type="Proteomes" id="UP000233469"/>
    </source>
</evidence>
<evidence type="ECO:0000256" key="6">
    <source>
        <dbReference type="SAM" id="MobiDB-lite"/>
    </source>
</evidence>
<evidence type="ECO:0000256" key="4">
    <source>
        <dbReference type="ARBA" id="ARBA00022777"/>
    </source>
</evidence>
<evidence type="ECO:0000256" key="5">
    <source>
        <dbReference type="ARBA" id="ARBA00022840"/>
    </source>
</evidence>
<feature type="domain" description="Protein kinase" evidence="7">
    <location>
        <begin position="1"/>
        <end position="69"/>
    </location>
</feature>
<feature type="region of interest" description="Disordered" evidence="6">
    <location>
        <begin position="122"/>
        <end position="153"/>
    </location>
</feature>
<keyword evidence="4" id="KW-0418">Kinase</keyword>
<dbReference type="GO" id="GO:0004709">
    <property type="term" value="F:MAP kinase kinase kinase activity"/>
    <property type="evidence" value="ECO:0007669"/>
    <property type="project" value="TreeGrafter"/>
</dbReference>
<evidence type="ECO:0000256" key="3">
    <source>
        <dbReference type="ARBA" id="ARBA00022741"/>
    </source>
</evidence>
<dbReference type="AlphaFoldDB" id="A0A2N1N4S6"/>
<dbReference type="EMBL" id="LLXL01000791">
    <property type="protein sequence ID" value="PKK68887.1"/>
    <property type="molecule type" value="Genomic_DNA"/>
</dbReference>
<keyword evidence="1" id="KW-0723">Serine/threonine-protein kinase</keyword>
<evidence type="ECO:0000313" key="8">
    <source>
        <dbReference type="EMBL" id="PKK68887.1"/>
    </source>
</evidence>
<dbReference type="Pfam" id="PF07714">
    <property type="entry name" value="PK_Tyr_Ser-Thr"/>
    <property type="match status" value="1"/>
</dbReference>
<dbReference type="GO" id="GO:0007254">
    <property type="term" value="P:JNK cascade"/>
    <property type="evidence" value="ECO:0007669"/>
    <property type="project" value="TreeGrafter"/>
</dbReference>
<dbReference type="PROSITE" id="PS50011">
    <property type="entry name" value="PROTEIN_KINASE_DOM"/>
    <property type="match status" value="1"/>
</dbReference>
<name>A0A2N1N4S6_9GLOM</name>
<dbReference type="VEuPathDB" id="FungiDB:RhiirA1_447725"/>
<reference evidence="8 9" key="2">
    <citation type="submission" date="2017-10" db="EMBL/GenBank/DDBJ databases">
        <title>Extensive intraspecific genome diversity in a model arbuscular mycorrhizal fungus.</title>
        <authorList>
            <person name="Chen E.C.H."/>
            <person name="Morin E."/>
            <person name="Baudet D."/>
            <person name="Noel J."/>
            <person name="Ndikumana S."/>
            <person name="Charron P."/>
            <person name="St-Onge C."/>
            <person name="Giorgi J."/>
            <person name="Grigoriev I.V."/>
            <person name="Roux C."/>
            <person name="Martin F.M."/>
            <person name="Corradi N."/>
        </authorList>
    </citation>
    <scope>NUCLEOTIDE SEQUENCE [LARGE SCALE GENOMIC DNA]</scope>
    <source>
        <strain evidence="8 9">C2</strain>
    </source>
</reference>
<keyword evidence="2" id="KW-0808">Transferase</keyword>
<dbReference type="SUPFAM" id="SSF56112">
    <property type="entry name" value="Protein kinase-like (PK-like)"/>
    <property type="match status" value="1"/>
</dbReference>
<feature type="non-terminal residue" evidence="8">
    <location>
        <position position="171"/>
    </location>
</feature>
<dbReference type="InterPro" id="IPR000719">
    <property type="entry name" value="Prot_kinase_dom"/>
</dbReference>
<dbReference type="PANTHER" id="PTHR46716">
    <property type="entry name" value="MITOGEN-ACTIVATED PROTEIN KINASE KINASE KINASE 7"/>
    <property type="match status" value="1"/>
</dbReference>
<dbReference type="InterPro" id="IPR001245">
    <property type="entry name" value="Ser-Thr/Tyr_kinase_cat_dom"/>
</dbReference>
<dbReference type="PANTHER" id="PTHR46716:SF1">
    <property type="entry name" value="MITOGEN-ACTIVATED PROTEIN KINASE KINASE KINASE 7"/>
    <property type="match status" value="1"/>
</dbReference>
<dbReference type="GO" id="GO:0005524">
    <property type="term" value="F:ATP binding"/>
    <property type="evidence" value="ECO:0007669"/>
    <property type="project" value="UniProtKB-KW"/>
</dbReference>
<protein>
    <recommendedName>
        <fullName evidence="7">Protein kinase domain-containing protein</fullName>
    </recommendedName>
</protein>
<evidence type="ECO:0000256" key="1">
    <source>
        <dbReference type="ARBA" id="ARBA00022527"/>
    </source>
</evidence>
<gene>
    <name evidence="8" type="ORF">RhiirC2_749360</name>
</gene>
<organism evidence="8 9">
    <name type="scientific">Rhizophagus irregularis</name>
    <dbReference type="NCBI Taxonomy" id="588596"/>
    <lineage>
        <taxon>Eukaryota</taxon>
        <taxon>Fungi</taxon>
        <taxon>Fungi incertae sedis</taxon>
        <taxon>Mucoromycota</taxon>
        <taxon>Glomeromycotina</taxon>
        <taxon>Glomeromycetes</taxon>
        <taxon>Glomerales</taxon>
        <taxon>Glomeraceae</taxon>
        <taxon>Rhizophagus</taxon>
    </lineage>
</organism>
<dbReference type="InterPro" id="IPR011009">
    <property type="entry name" value="Kinase-like_dom_sf"/>
</dbReference>
<keyword evidence="3" id="KW-0547">Nucleotide-binding</keyword>
<evidence type="ECO:0000256" key="2">
    <source>
        <dbReference type="ARBA" id="ARBA00022679"/>
    </source>
</evidence>
<proteinExistence type="predicted"/>
<evidence type="ECO:0000259" key="7">
    <source>
        <dbReference type="PROSITE" id="PS50011"/>
    </source>
</evidence>
<dbReference type="GO" id="GO:0006955">
    <property type="term" value="P:immune response"/>
    <property type="evidence" value="ECO:0007669"/>
    <property type="project" value="TreeGrafter"/>
</dbReference>
<dbReference type="Gene3D" id="1.10.510.10">
    <property type="entry name" value="Transferase(Phosphotransferase) domain 1"/>
    <property type="match status" value="1"/>
</dbReference>
<dbReference type="Proteomes" id="UP000233469">
    <property type="component" value="Unassembled WGS sequence"/>
</dbReference>